<dbReference type="Proteomes" id="UP000277871">
    <property type="component" value="Unassembled WGS sequence"/>
</dbReference>
<keyword evidence="4" id="KW-1185">Reference proteome</keyword>
<dbReference type="PANTHER" id="PTHR12993:SF11">
    <property type="entry name" value="N-ACETYLGLUCOSAMINYL-PHOSPHATIDYLINOSITOL DE-N-ACETYLASE"/>
    <property type="match status" value="1"/>
</dbReference>
<keyword evidence="3" id="KW-0808">Transferase</keyword>
<dbReference type="GO" id="GO:0008168">
    <property type="term" value="F:methyltransferase activity"/>
    <property type="evidence" value="ECO:0007669"/>
    <property type="project" value="UniProtKB-KW"/>
</dbReference>
<evidence type="ECO:0000256" key="1">
    <source>
        <dbReference type="ARBA" id="ARBA00022833"/>
    </source>
</evidence>
<protein>
    <submittedName>
        <fullName evidence="3">Methyltransferase domain-containing protein</fullName>
    </submittedName>
</protein>
<name>A0A3L9M1J2_9MICC</name>
<comment type="caution">
    <text evidence="3">The sequence shown here is derived from an EMBL/GenBank/DDBJ whole genome shotgun (WGS) entry which is preliminary data.</text>
</comment>
<sequence>MVTFDHRDPGTPEADWARCGALHRAPELELAGVDRAVVFAAHPDDETLGAGGTVHRLVRQGTEVRVVVATLGENSHPDSTTFTPQQLAALRREEMAAAVHALTGEGTSPVFLSLADGALTEEQLREPVAEHLAWVEQGEKPLAVCTWERDGHTDHEVLARTVARAAGARGVRCVQYPVWYWHWGSPSRLPRGLVRVPLGDADRRAKKDALAHHVTQVRPLSQRPGDEVLLGEHVLAHFARDSEHFVVSAPDQAAVFDRVHSDSEDPWAVDTSWYEQRKREVLLGCLPRPHYERVLDLGCSTGALTAALARRAGSVTAVDASDVALRAARARLDDDAAANVELVRAVLPAGWRDEWAPRDLIVVSEMGYFCSPEQWDELLERCATALDPEGHLVLCHWRHPIQDWPLDGADVHREARRRPDLRRVVSHRERDFELEIFEPVPREQG</sequence>
<dbReference type="InterPro" id="IPR041698">
    <property type="entry name" value="Methyltransf_25"/>
</dbReference>
<dbReference type="Gene3D" id="3.40.50.150">
    <property type="entry name" value="Vaccinia Virus protein VP39"/>
    <property type="match status" value="1"/>
</dbReference>
<organism evidence="3 4">
    <name type="scientific">Kocuria tytonicola</name>
    <dbReference type="NCBI Taxonomy" id="2055946"/>
    <lineage>
        <taxon>Bacteria</taxon>
        <taxon>Bacillati</taxon>
        <taxon>Actinomycetota</taxon>
        <taxon>Actinomycetes</taxon>
        <taxon>Micrococcales</taxon>
        <taxon>Micrococcaceae</taxon>
        <taxon>Kocuria</taxon>
    </lineage>
</organism>
<evidence type="ECO:0000259" key="2">
    <source>
        <dbReference type="Pfam" id="PF13649"/>
    </source>
</evidence>
<dbReference type="RefSeq" id="WP_121845234.1">
    <property type="nucleotide sequence ID" value="NZ_PHOA01000009.1"/>
</dbReference>
<feature type="domain" description="Methyltransferase" evidence="2">
    <location>
        <begin position="294"/>
        <end position="390"/>
    </location>
</feature>
<dbReference type="Pfam" id="PF13649">
    <property type="entry name" value="Methyltransf_25"/>
    <property type="match status" value="1"/>
</dbReference>
<dbReference type="CDD" id="cd02440">
    <property type="entry name" value="AdoMet_MTases"/>
    <property type="match status" value="1"/>
</dbReference>
<dbReference type="OrthoDB" id="116799at2"/>
<keyword evidence="3" id="KW-0489">Methyltransferase</keyword>
<dbReference type="GO" id="GO:0016137">
    <property type="term" value="P:glycoside metabolic process"/>
    <property type="evidence" value="ECO:0007669"/>
    <property type="project" value="UniProtKB-ARBA"/>
</dbReference>
<dbReference type="Gene3D" id="3.40.50.10320">
    <property type="entry name" value="LmbE-like"/>
    <property type="match status" value="1"/>
</dbReference>
<dbReference type="GO" id="GO:0032259">
    <property type="term" value="P:methylation"/>
    <property type="evidence" value="ECO:0007669"/>
    <property type="project" value="UniProtKB-KW"/>
</dbReference>
<evidence type="ECO:0000313" key="3">
    <source>
        <dbReference type="EMBL" id="RLY91622.1"/>
    </source>
</evidence>
<dbReference type="InterPro" id="IPR029063">
    <property type="entry name" value="SAM-dependent_MTases_sf"/>
</dbReference>
<keyword evidence="1" id="KW-0862">Zinc</keyword>
<proteinExistence type="predicted"/>
<dbReference type="InterPro" id="IPR024078">
    <property type="entry name" value="LmbE-like_dom_sf"/>
</dbReference>
<dbReference type="SUPFAM" id="SSF53335">
    <property type="entry name" value="S-adenosyl-L-methionine-dependent methyltransferases"/>
    <property type="match status" value="1"/>
</dbReference>
<reference evidence="3 4" key="1">
    <citation type="submission" date="2018-10" db="EMBL/GenBank/DDBJ databases">
        <title>Kocuria tytonicola, new bacteria from the preen glands of American barn owls (Tyto furcata).</title>
        <authorList>
            <person name="Braun M.S."/>
            <person name="Wang E."/>
            <person name="Zimmermann S."/>
            <person name="Boutin S."/>
            <person name="Wagner H."/>
            <person name="Wink M."/>
        </authorList>
    </citation>
    <scope>NUCLEOTIDE SEQUENCE [LARGE SCALE GENOMIC DNA]</scope>
    <source>
        <strain evidence="3 4">473</strain>
    </source>
</reference>
<gene>
    <name evidence="3" type="ORF">EAE32_10315</name>
</gene>
<dbReference type="EMBL" id="RDEX01000003">
    <property type="protein sequence ID" value="RLY91622.1"/>
    <property type="molecule type" value="Genomic_DNA"/>
</dbReference>
<dbReference type="InterPro" id="IPR003737">
    <property type="entry name" value="GlcNAc_PI_deacetylase-related"/>
</dbReference>
<dbReference type="GO" id="GO:0016811">
    <property type="term" value="F:hydrolase activity, acting on carbon-nitrogen (but not peptide) bonds, in linear amides"/>
    <property type="evidence" value="ECO:0007669"/>
    <property type="project" value="TreeGrafter"/>
</dbReference>
<accession>A0A3L9M1J2</accession>
<dbReference type="AlphaFoldDB" id="A0A3L9M1J2"/>
<evidence type="ECO:0000313" key="4">
    <source>
        <dbReference type="Proteomes" id="UP000277871"/>
    </source>
</evidence>
<dbReference type="SUPFAM" id="SSF102588">
    <property type="entry name" value="LmbE-like"/>
    <property type="match status" value="1"/>
</dbReference>
<dbReference type="PANTHER" id="PTHR12993">
    <property type="entry name" value="N-ACETYLGLUCOSAMINYL-PHOSPHATIDYLINOSITOL DE-N-ACETYLASE-RELATED"/>
    <property type="match status" value="1"/>
</dbReference>
<dbReference type="Pfam" id="PF02585">
    <property type="entry name" value="PIG-L"/>
    <property type="match status" value="1"/>
</dbReference>